<dbReference type="GO" id="GO:0004427">
    <property type="term" value="F:inorganic diphosphate phosphatase activity"/>
    <property type="evidence" value="ECO:0007669"/>
    <property type="project" value="UniProtKB-EC"/>
</dbReference>
<dbReference type="AlphaFoldDB" id="A0A1Y6F9X2"/>
<dbReference type="InterPro" id="IPR008162">
    <property type="entry name" value="Pyrophosphatase"/>
</dbReference>
<keyword evidence="4" id="KW-0378">Hydrolase</keyword>
<accession>A0A1Y6F9X2</accession>
<keyword evidence="7" id="KW-1185">Reference proteome</keyword>
<keyword evidence="5" id="KW-0460">Magnesium</keyword>
<dbReference type="InterPro" id="IPR036649">
    <property type="entry name" value="Pyrophosphatase_sf"/>
</dbReference>
<dbReference type="GO" id="GO:0000287">
    <property type="term" value="F:magnesium ion binding"/>
    <property type="evidence" value="ECO:0007669"/>
    <property type="project" value="InterPro"/>
</dbReference>
<evidence type="ECO:0000313" key="7">
    <source>
        <dbReference type="Proteomes" id="UP000194420"/>
    </source>
</evidence>
<keyword evidence="3" id="KW-0479">Metal-binding</keyword>
<dbReference type="Pfam" id="PF00719">
    <property type="entry name" value="Pyrophosphatase"/>
    <property type="match status" value="1"/>
</dbReference>
<reference evidence="7" key="1">
    <citation type="submission" date="2017-04" db="EMBL/GenBank/DDBJ databases">
        <authorList>
            <person name="Varghese N."/>
            <person name="Submissions S."/>
        </authorList>
    </citation>
    <scope>NUCLEOTIDE SEQUENCE [LARGE SCALE GENOMIC DNA]</scope>
</reference>
<dbReference type="Gene3D" id="3.90.80.10">
    <property type="entry name" value="Inorganic pyrophosphatase"/>
    <property type="match status" value="1"/>
</dbReference>
<dbReference type="SUPFAM" id="SSF50324">
    <property type="entry name" value="Inorganic pyrophosphatase"/>
    <property type="match status" value="1"/>
</dbReference>
<evidence type="ECO:0000256" key="5">
    <source>
        <dbReference type="ARBA" id="ARBA00022842"/>
    </source>
</evidence>
<evidence type="ECO:0000256" key="4">
    <source>
        <dbReference type="ARBA" id="ARBA00022801"/>
    </source>
</evidence>
<dbReference type="PANTHER" id="PTHR10286">
    <property type="entry name" value="INORGANIC PYROPHOSPHATASE"/>
    <property type="match status" value="1"/>
</dbReference>
<protein>
    <recommendedName>
        <fullName evidence="2">inorganic diphosphatase</fullName>
        <ecNumber evidence="2">3.6.1.1</ecNumber>
    </recommendedName>
</protein>
<dbReference type="Proteomes" id="UP000194420">
    <property type="component" value="Unassembled WGS sequence"/>
</dbReference>
<sequence>MIDAEHLARLPARDDEGLLHAFIECPKGNTHKIDLDKKLGIFRWAIELPEGLTFPANFGFIPATMAEDGDALDVMVLTGGPLPSGTLVGVRPVAILRMEQEEDGEMVRNDRLVGVPPLSQTFGEIERLDQLRPTMMWELGVFFEVYNRLIDRKINILDPGDEQEAAELADKAIAAKQDLNG</sequence>
<dbReference type="GO" id="GO:0005737">
    <property type="term" value="C:cytoplasm"/>
    <property type="evidence" value="ECO:0007669"/>
    <property type="project" value="InterPro"/>
</dbReference>
<dbReference type="OrthoDB" id="5187599at2"/>
<evidence type="ECO:0000256" key="3">
    <source>
        <dbReference type="ARBA" id="ARBA00022723"/>
    </source>
</evidence>
<dbReference type="EC" id="3.6.1.1" evidence="2"/>
<dbReference type="EMBL" id="FXWG01000002">
    <property type="protein sequence ID" value="SMQ69562.1"/>
    <property type="molecule type" value="Genomic_DNA"/>
</dbReference>
<name>A0A1Y6F9X2_9SPHN</name>
<dbReference type="RefSeq" id="WP_086437622.1">
    <property type="nucleotide sequence ID" value="NZ_FXWG01000002.1"/>
</dbReference>
<dbReference type="GO" id="GO:0006796">
    <property type="term" value="P:phosphate-containing compound metabolic process"/>
    <property type="evidence" value="ECO:0007669"/>
    <property type="project" value="InterPro"/>
</dbReference>
<gene>
    <name evidence="6" type="ORF">SAMN06297468_1746</name>
</gene>
<proteinExistence type="predicted"/>
<evidence type="ECO:0000313" key="6">
    <source>
        <dbReference type="EMBL" id="SMQ69562.1"/>
    </source>
</evidence>
<organism evidence="6 7">
    <name type="scientific">Altererythrobacter xiamenensis</name>
    <dbReference type="NCBI Taxonomy" id="1316679"/>
    <lineage>
        <taxon>Bacteria</taxon>
        <taxon>Pseudomonadati</taxon>
        <taxon>Pseudomonadota</taxon>
        <taxon>Alphaproteobacteria</taxon>
        <taxon>Sphingomonadales</taxon>
        <taxon>Erythrobacteraceae</taxon>
        <taxon>Altererythrobacter</taxon>
    </lineage>
</organism>
<evidence type="ECO:0000256" key="2">
    <source>
        <dbReference type="ARBA" id="ARBA00012146"/>
    </source>
</evidence>
<evidence type="ECO:0000256" key="1">
    <source>
        <dbReference type="ARBA" id="ARBA00001946"/>
    </source>
</evidence>
<comment type="cofactor">
    <cofactor evidence="1">
        <name>Mg(2+)</name>
        <dbReference type="ChEBI" id="CHEBI:18420"/>
    </cofactor>
</comment>